<dbReference type="PROSITE" id="PS50287">
    <property type="entry name" value="SRCR_2"/>
    <property type="match status" value="6"/>
</dbReference>
<dbReference type="PROSITE" id="PS00022">
    <property type="entry name" value="EGF_1"/>
    <property type="match status" value="2"/>
</dbReference>
<dbReference type="GO" id="GO:0016020">
    <property type="term" value="C:membrane"/>
    <property type="evidence" value="ECO:0007669"/>
    <property type="project" value="UniProtKB-SubCell"/>
</dbReference>
<dbReference type="SUPFAM" id="SSF57196">
    <property type="entry name" value="EGF/Laminin"/>
    <property type="match status" value="2"/>
</dbReference>
<feature type="disulfide bond" evidence="11">
    <location>
        <begin position="727"/>
        <end position="736"/>
    </location>
</feature>
<keyword evidence="7 14" id="KW-0472">Membrane</keyword>
<comment type="caution">
    <text evidence="12">Lacks conserved residue(s) required for the propagation of feature annotation.</text>
</comment>
<evidence type="ECO:0000256" key="8">
    <source>
        <dbReference type="ARBA" id="ARBA00023157"/>
    </source>
</evidence>
<dbReference type="PROSITE" id="PS01186">
    <property type="entry name" value="EGF_2"/>
    <property type="match status" value="1"/>
</dbReference>
<evidence type="ECO:0000256" key="5">
    <source>
        <dbReference type="ARBA" id="ARBA00022737"/>
    </source>
</evidence>
<feature type="region of interest" description="Disordered" evidence="13">
    <location>
        <begin position="939"/>
        <end position="1019"/>
    </location>
</feature>
<dbReference type="SMART" id="SM00179">
    <property type="entry name" value="EGF_CA"/>
    <property type="match status" value="2"/>
</dbReference>
<gene>
    <name evidence="17" type="ORF">PMEA_00023895</name>
</gene>
<evidence type="ECO:0000256" key="6">
    <source>
        <dbReference type="ARBA" id="ARBA00022989"/>
    </source>
</evidence>
<evidence type="ECO:0000313" key="17">
    <source>
        <dbReference type="EMBL" id="CAH3148456.1"/>
    </source>
</evidence>
<proteinExistence type="predicted"/>
<feature type="domain" description="EGF-like" evidence="15">
    <location>
        <begin position="740"/>
        <end position="776"/>
    </location>
</feature>
<sequence>MISMSALTFMRLVLYYSDVRIRLTGSNVTFAGRVEIFSYGVWGRIDGSSSWDRTEAEVVCRQLGFPGVVTALKYSPFGEGSGPVLMSYVSCTGSEKTLQLCQYRGWLESNVWEGREAGVICKTHELDTDVRDISIRLQGSSIPNAGRVEVLYAGIWGAISDTNWDINDATVVCHQLGYQAGAEVALANGVYGSVSGPVWITDLQCSGSEANIRSCSHDGIGNKSESQNPQNIASVICKDLSQANGMLVRLRGSPSPNMGRVEVYYAGKWGSVYASGWDIRDATVVCRQLGYTTALLTGRGLFCSPTLPIFFRNFRCYGNESALEHCAWDFFGYTWSRSYCANVLCSNGTADSGFDIRLTNSAVRHAGRLELRIHGIWGTIYFHHYSIQWTSLDRVICRQLNFSDSVLAVGGAAFGPGNGPQWYEDWNIHCLGDESNLQNCTHYRQPQLTIHDHNEDLSVICKPRAAQANDFKVRLTGSSFSVAGTIEVMYYGVWGGVLGYGYFDIKAGHVVCRQLGYYSADEIFQYAAFGRLKGPLWIWRIHCNGNESNISDCAVTTWDKHFPHGWWESYLQRPYFAAGVLCRQANFIPPQTLNVRLAGAPISNAGRVEVFYLGDWGTVNNWGWDLNAAHVVCRQLGYPASLSFGYNNQFGSRKEPEWFWNVRCFGNETNLGECTKDVYGYTSSGSWGVTALCKLPYQADISSKCYEVKCQHQGTCIDTGGGAICNCTEGFTGIHCEKSISNPCQSSPCMNGGKCFGNESSYICSCPDGLSGHRCEERITITMKPCQSHPCPNNAFCHENETHFSCVSNEAQNSASLQTSDRSSQNGSTISKTTYIITLSILVSLVFLLIAAIVYVIFQNRKLSKVRLRDQQATFSNMAYRSDKEETYYCDEIDLGTGTNNSSMPKRDSDNTNHLYEIAPTFHETATSRPLPPIPPPHKAARMNPQAARKKANRGNGGLKTKGALEGSKRATTEAGEHYMALSKENNSTATRIVSADGGPNPNEYMSLSPNRHGDISHS</sequence>
<feature type="domain" description="SRCR" evidence="16">
    <location>
        <begin position="595"/>
        <end position="706"/>
    </location>
</feature>
<dbReference type="FunFam" id="3.10.250.10:FF:000016">
    <property type="entry name" value="Scavenger receptor cysteine-rich protein type 12"/>
    <property type="match status" value="3"/>
</dbReference>
<evidence type="ECO:0000256" key="11">
    <source>
        <dbReference type="PROSITE-ProRule" id="PRU00076"/>
    </source>
</evidence>
<keyword evidence="2 11" id="KW-0245">EGF-like domain</keyword>
<feature type="disulfide bond" evidence="12">
    <location>
        <begin position="543"/>
        <end position="553"/>
    </location>
</feature>
<comment type="subcellular location">
    <subcellularLocation>
        <location evidence="1">Membrane</location>
        <topology evidence="1">Single-pass membrane protein</topology>
    </subcellularLocation>
</comment>
<evidence type="ECO:0008006" key="19">
    <source>
        <dbReference type="Google" id="ProtNLM"/>
    </source>
</evidence>
<feature type="domain" description="SRCR" evidence="16">
    <location>
        <begin position="356"/>
        <end position="462"/>
    </location>
</feature>
<feature type="domain" description="EGF-like" evidence="15">
    <location>
        <begin position="701"/>
        <end position="737"/>
    </location>
</feature>
<evidence type="ECO:0000256" key="3">
    <source>
        <dbReference type="ARBA" id="ARBA00022692"/>
    </source>
</evidence>
<feature type="disulfide bond" evidence="12">
    <location>
        <begin position="664"/>
        <end position="674"/>
    </location>
</feature>
<feature type="disulfide bond" evidence="11">
    <location>
        <begin position="766"/>
        <end position="775"/>
    </location>
</feature>
<evidence type="ECO:0000259" key="15">
    <source>
        <dbReference type="PROSITE" id="PS50026"/>
    </source>
</evidence>
<feature type="disulfide bond" evidence="12">
    <location>
        <begin position="60"/>
        <end position="121"/>
    </location>
</feature>
<dbReference type="EMBL" id="CALNXJ010000044">
    <property type="protein sequence ID" value="CAH3148456.1"/>
    <property type="molecule type" value="Genomic_DNA"/>
</dbReference>
<dbReference type="PANTHER" id="PTHR19331">
    <property type="entry name" value="SCAVENGER RECEPTOR DOMAIN-CONTAINING"/>
    <property type="match status" value="1"/>
</dbReference>
<dbReference type="SMART" id="SM00181">
    <property type="entry name" value="EGF"/>
    <property type="match status" value="2"/>
</dbReference>
<dbReference type="InterPro" id="IPR001190">
    <property type="entry name" value="SRCR"/>
</dbReference>
<evidence type="ECO:0000256" key="2">
    <source>
        <dbReference type="ARBA" id="ARBA00022536"/>
    </source>
</evidence>
<dbReference type="PRINTS" id="PR00258">
    <property type="entry name" value="SPERACTRCPTR"/>
</dbReference>
<reference evidence="17 18" key="1">
    <citation type="submission" date="2022-05" db="EMBL/GenBank/DDBJ databases">
        <authorList>
            <consortium name="Genoscope - CEA"/>
            <person name="William W."/>
        </authorList>
    </citation>
    <scope>NUCLEOTIDE SEQUENCE [LARGE SCALE GENOMIC DNA]</scope>
</reference>
<evidence type="ECO:0000313" key="18">
    <source>
        <dbReference type="Proteomes" id="UP001159428"/>
    </source>
</evidence>
<name>A0AAU9XIA3_9CNID</name>
<feature type="disulfide bond" evidence="12">
    <location>
        <begin position="205"/>
        <end position="215"/>
    </location>
</feature>
<protein>
    <recommendedName>
        <fullName evidence="19">Deleted in malignant brain tumors 1 protein</fullName>
    </recommendedName>
</protein>
<feature type="domain" description="SRCR" evidence="16">
    <location>
        <begin position="135"/>
        <end position="238"/>
    </location>
</feature>
<feature type="disulfide bond" evidence="12">
    <location>
        <begin position="316"/>
        <end position="326"/>
    </location>
</feature>
<dbReference type="PANTHER" id="PTHR19331:SF465">
    <property type="entry name" value="EGG PEPTIDE SPERACT RECEPTOR"/>
    <property type="match status" value="1"/>
</dbReference>
<evidence type="ECO:0000259" key="16">
    <source>
        <dbReference type="PROSITE" id="PS50287"/>
    </source>
</evidence>
<dbReference type="Proteomes" id="UP001159428">
    <property type="component" value="Unassembled WGS sequence"/>
</dbReference>
<keyword evidence="4" id="KW-0732">Signal</keyword>
<evidence type="ECO:0000256" key="1">
    <source>
        <dbReference type="ARBA" id="ARBA00004167"/>
    </source>
</evidence>
<dbReference type="Gene3D" id="2.10.25.10">
    <property type="entry name" value="Laminin"/>
    <property type="match status" value="2"/>
</dbReference>
<feature type="compositionally biased region" description="Basic and acidic residues" evidence="13">
    <location>
        <begin position="967"/>
        <end position="977"/>
    </location>
</feature>
<feature type="disulfide bond" evidence="12">
    <location>
        <begin position="91"/>
        <end position="101"/>
    </location>
</feature>
<keyword evidence="10" id="KW-0325">Glycoprotein</keyword>
<dbReference type="InterPro" id="IPR001881">
    <property type="entry name" value="EGF-like_Ca-bd_dom"/>
</dbReference>
<dbReference type="AlphaFoldDB" id="A0AAU9XIA3"/>
<dbReference type="FunFam" id="2.10.25.10:FF:000012">
    <property type="entry name" value="Delta-like protein"/>
    <property type="match status" value="1"/>
</dbReference>
<evidence type="ECO:0000256" key="4">
    <source>
        <dbReference type="ARBA" id="ARBA00022729"/>
    </source>
</evidence>
<dbReference type="GO" id="GO:0005509">
    <property type="term" value="F:calcium ion binding"/>
    <property type="evidence" value="ECO:0007669"/>
    <property type="project" value="InterPro"/>
</dbReference>
<evidence type="ECO:0000256" key="7">
    <source>
        <dbReference type="ARBA" id="ARBA00023136"/>
    </source>
</evidence>
<accession>A0AAU9XIA3</accession>
<dbReference type="Pfam" id="PF00008">
    <property type="entry name" value="EGF"/>
    <property type="match status" value="2"/>
</dbReference>
<feature type="domain" description="SRCR" evidence="16">
    <location>
        <begin position="21"/>
        <end position="122"/>
    </location>
</feature>
<evidence type="ECO:0000256" key="14">
    <source>
        <dbReference type="SAM" id="Phobius"/>
    </source>
</evidence>
<feature type="disulfide bond" evidence="12">
    <location>
        <begin position="430"/>
        <end position="440"/>
    </location>
</feature>
<keyword evidence="9" id="KW-0675">Receptor</keyword>
<feature type="domain" description="SRCR" evidence="16">
    <location>
        <begin position="473"/>
        <end position="583"/>
    </location>
</feature>
<keyword evidence="8 12" id="KW-1015">Disulfide bond</keyword>
<dbReference type="Gene3D" id="3.10.250.10">
    <property type="entry name" value="SRCR-like domain"/>
    <property type="match status" value="6"/>
</dbReference>
<keyword evidence="6 14" id="KW-1133">Transmembrane helix</keyword>
<comment type="caution">
    <text evidence="17">The sequence shown here is derived from an EMBL/GenBank/DDBJ whole genome shotgun (WGS) entry which is preliminary data.</text>
</comment>
<dbReference type="CDD" id="cd00054">
    <property type="entry name" value="EGF_CA"/>
    <property type="match status" value="2"/>
</dbReference>
<evidence type="ECO:0000256" key="13">
    <source>
        <dbReference type="SAM" id="MobiDB-lite"/>
    </source>
</evidence>
<feature type="domain" description="SRCR" evidence="16">
    <location>
        <begin position="248"/>
        <end position="346"/>
    </location>
</feature>
<keyword evidence="5" id="KW-0677">Repeat</keyword>
<dbReference type="Pfam" id="PF00530">
    <property type="entry name" value="SRCR"/>
    <property type="match status" value="6"/>
</dbReference>
<keyword evidence="3 14" id="KW-0812">Transmembrane</keyword>
<evidence type="ECO:0000256" key="12">
    <source>
        <dbReference type="PROSITE-ProRule" id="PRU00196"/>
    </source>
</evidence>
<evidence type="ECO:0000256" key="9">
    <source>
        <dbReference type="ARBA" id="ARBA00023170"/>
    </source>
</evidence>
<dbReference type="SUPFAM" id="SSF56487">
    <property type="entry name" value="SRCR-like"/>
    <property type="match status" value="6"/>
</dbReference>
<dbReference type="FunFam" id="3.10.250.10:FF:000007">
    <property type="entry name" value="Soluble scavenger receptor cysteine-rich domain-containing protein SSC5D"/>
    <property type="match status" value="2"/>
</dbReference>
<dbReference type="PROSITE" id="PS50026">
    <property type="entry name" value="EGF_3"/>
    <property type="match status" value="2"/>
</dbReference>
<dbReference type="InterPro" id="IPR000742">
    <property type="entry name" value="EGF"/>
</dbReference>
<keyword evidence="18" id="KW-1185">Reference proteome</keyword>
<organism evidence="17 18">
    <name type="scientific">Pocillopora meandrina</name>
    <dbReference type="NCBI Taxonomy" id="46732"/>
    <lineage>
        <taxon>Eukaryota</taxon>
        <taxon>Metazoa</taxon>
        <taxon>Cnidaria</taxon>
        <taxon>Anthozoa</taxon>
        <taxon>Hexacorallia</taxon>
        <taxon>Scleractinia</taxon>
        <taxon>Astrocoeniina</taxon>
        <taxon>Pocilloporidae</taxon>
        <taxon>Pocillopora</taxon>
    </lineage>
</organism>
<dbReference type="InterPro" id="IPR036772">
    <property type="entry name" value="SRCR-like_dom_sf"/>
</dbReference>
<feature type="transmembrane region" description="Helical" evidence="14">
    <location>
        <begin position="835"/>
        <end position="858"/>
    </location>
</feature>
<evidence type="ECO:0000256" key="10">
    <source>
        <dbReference type="ARBA" id="ARBA00023180"/>
    </source>
</evidence>
<dbReference type="SMART" id="SM00202">
    <property type="entry name" value="SR"/>
    <property type="match status" value="6"/>
</dbReference>